<dbReference type="Proteomes" id="UP001157006">
    <property type="component" value="Chromosome 2"/>
</dbReference>
<dbReference type="Gene3D" id="3.10.450.10">
    <property type="match status" value="1"/>
</dbReference>
<evidence type="ECO:0000313" key="5">
    <source>
        <dbReference type="Proteomes" id="UP001157006"/>
    </source>
</evidence>
<dbReference type="GO" id="GO:0004869">
    <property type="term" value="F:cysteine-type endopeptidase inhibitor activity"/>
    <property type="evidence" value="ECO:0007669"/>
    <property type="project" value="UniProtKB-KW"/>
</dbReference>
<dbReference type="PANTHER" id="PTHR47364:SF2">
    <property type="entry name" value="CYSTEINE PROTEINASE INHIBITOR 5"/>
    <property type="match status" value="1"/>
</dbReference>
<dbReference type="InterPro" id="IPR000010">
    <property type="entry name" value="Cystatin_dom"/>
</dbReference>
<evidence type="ECO:0000256" key="1">
    <source>
        <dbReference type="ARBA" id="ARBA00022690"/>
    </source>
</evidence>
<gene>
    <name evidence="4" type="ORF">VFH_II251400</name>
</gene>
<dbReference type="SUPFAM" id="SSF54403">
    <property type="entry name" value="Cystatin/monellin"/>
    <property type="match status" value="1"/>
</dbReference>
<dbReference type="AlphaFoldDB" id="A0AAV0ZVR0"/>
<keyword evidence="2" id="KW-0789">Thiol protease inhibitor</keyword>
<reference evidence="4 5" key="1">
    <citation type="submission" date="2023-01" db="EMBL/GenBank/DDBJ databases">
        <authorList>
            <person name="Kreplak J."/>
        </authorList>
    </citation>
    <scope>NUCLEOTIDE SEQUENCE [LARGE SCALE GENOMIC DNA]</scope>
</reference>
<protein>
    <recommendedName>
        <fullName evidence="3">Cystatin domain-containing protein</fullName>
    </recommendedName>
</protein>
<evidence type="ECO:0000313" key="4">
    <source>
        <dbReference type="EMBL" id="CAI8601002.1"/>
    </source>
</evidence>
<evidence type="ECO:0000256" key="2">
    <source>
        <dbReference type="ARBA" id="ARBA00022704"/>
    </source>
</evidence>
<dbReference type="EMBL" id="OX451737">
    <property type="protein sequence ID" value="CAI8601002.1"/>
    <property type="molecule type" value="Genomic_DNA"/>
</dbReference>
<dbReference type="InterPro" id="IPR046350">
    <property type="entry name" value="Cystatin_sf"/>
</dbReference>
<organism evidence="4 5">
    <name type="scientific">Vicia faba</name>
    <name type="common">Broad bean</name>
    <name type="synonym">Faba vulgaris</name>
    <dbReference type="NCBI Taxonomy" id="3906"/>
    <lineage>
        <taxon>Eukaryota</taxon>
        <taxon>Viridiplantae</taxon>
        <taxon>Streptophyta</taxon>
        <taxon>Embryophyta</taxon>
        <taxon>Tracheophyta</taxon>
        <taxon>Spermatophyta</taxon>
        <taxon>Magnoliopsida</taxon>
        <taxon>eudicotyledons</taxon>
        <taxon>Gunneridae</taxon>
        <taxon>Pentapetalae</taxon>
        <taxon>rosids</taxon>
        <taxon>fabids</taxon>
        <taxon>Fabales</taxon>
        <taxon>Fabaceae</taxon>
        <taxon>Papilionoideae</taxon>
        <taxon>50 kb inversion clade</taxon>
        <taxon>NPAAA clade</taxon>
        <taxon>Hologalegina</taxon>
        <taxon>IRL clade</taxon>
        <taxon>Fabeae</taxon>
        <taxon>Vicia</taxon>
    </lineage>
</organism>
<dbReference type="PANTHER" id="PTHR47364">
    <property type="entry name" value="CYSTEINE PROTEINASE INHIBITOR 5"/>
    <property type="match status" value="1"/>
</dbReference>
<sequence length="94" mass="10784">MNQAIAGGWEPIGNIGDIRYIRMANFAVTQYDRQVGAKLAFERLNKVEYQVAAARQYFRLHLSAKNGPFSNNYEAIVWLPQLSLVLHLDSFKRI</sequence>
<accession>A0AAV0ZVR0</accession>
<proteinExistence type="predicted"/>
<keyword evidence="1" id="KW-0646">Protease inhibitor</keyword>
<keyword evidence="5" id="KW-1185">Reference proteome</keyword>
<name>A0AAV0ZVR0_VICFA</name>
<evidence type="ECO:0000259" key="3">
    <source>
        <dbReference type="Pfam" id="PF16845"/>
    </source>
</evidence>
<dbReference type="Pfam" id="PF16845">
    <property type="entry name" value="SQAPI"/>
    <property type="match status" value="1"/>
</dbReference>
<feature type="domain" description="Cystatin" evidence="3">
    <location>
        <begin position="13"/>
        <end position="93"/>
    </location>
</feature>